<feature type="domain" description="PA14" evidence="3">
    <location>
        <begin position="441"/>
        <end position="594"/>
    </location>
</feature>
<accession>A0A1R3X4L1</accession>
<reference evidence="5" key="1">
    <citation type="submission" date="2017-01" db="EMBL/GenBank/DDBJ databases">
        <authorList>
            <person name="Varghese N."/>
            <person name="Submissions S."/>
        </authorList>
    </citation>
    <scope>NUCLEOTIDE SEQUENCE [LARGE SCALE GENOMIC DNA]</scope>
    <source>
        <strain evidence="5">LP100</strain>
    </source>
</reference>
<dbReference type="EMBL" id="FTPP01000001">
    <property type="protein sequence ID" value="SIT84969.1"/>
    <property type="molecule type" value="Genomic_DNA"/>
</dbReference>
<evidence type="ECO:0000259" key="3">
    <source>
        <dbReference type="PROSITE" id="PS51820"/>
    </source>
</evidence>
<evidence type="ECO:0000256" key="1">
    <source>
        <dbReference type="ARBA" id="ARBA00022729"/>
    </source>
</evidence>
<dbReference type="SMART" id="SM00758">
    <property type="entry name" value="PA14"/>
    <property type="match status" value="2"/>
</dbReference>
<organism evidence="4 5">
    <name type="scientific">Pontibacter indicus</name>
    <dbReference type="NCBI Taxonomy" id="1317125"/>
    <lineage>
        <taxon>Bacteria</taxon>
        <taxon>Pseudomonadati</taxon>
        <taxon>Bacteroidota</taxon>
        <taxon>Cytophagia</taxon>
        <taxon>Cytophagales</taxon>
        <taxon>Hymenobacteraceae</taxon>
        <taxon>Pontibacter</taxon>
    </lineage>
</organism>
<dbReference type="PANTHER" id="PTHR46769:SF2">
    <property type="entry name" value="FIBROCYSTIN-L ISOFORM 2 PRECURSOR-RELATED"/>
    <property type="match status" value="1"/>
</dbReference>
<dbReference type="Pfam" id="PF07691">
    <property type="entry name" value="PA14"/>
    <property type="match status" value="2"/>
</dbReference>
<feature type="domain" description="PA14" evidence="3">
    <location>
        <begin position="618"/>
        <end position="771"/>
    </location>
</feature>
<feature type="region of interest" description="Disordered" evidence="2">
    <location>
        <begin position="397"/>
        <end position="445"/>
    </location>
</feature>
<dbReference type="InterPro" id="IPR052387">
    <property type="entry name" value="Fibrocystin"/>
</dbReference>
<dbReference type="AlphaFoldDB" id="A0A1R3X4L1"/>
<dbReference type="Gene3D" id="2.60.120.1560">
    <property type="match status" value="2"/>
</dbReference>
<sequence length="881" mass="95112">MNTISTQGSKWTGTTLSVLILTLVAFLLSTGFANAQTYSGPLVITKGGTYTGNWESKDSEVAAVDIRTSEPVTIVNSNIRGAGYLIKSWGYSVNVTVKNTKGYGLTPTPFRDYKKPRRFLTVNNFKNVIVENCYLEGTAGIYVGTRYEGDGSANNTVKIRYNKAKNIDGRVYGGQREHSQFAQFNYRGNLPHAEIAWNEIINEPNKSLVEDNINLSNSRGTSGSPIRVHNNYIQGAYPYPATETKFSGGGIITDSWYQDGMGDPASVATAFVKVYDNQTVNVGNYNYAIAGGNNIEVYNNRGVNSGLFDDGTRVNTHNVGLYGYDYYKKGATFNAVMRNNTTGVMSQGNLFDKNYFPDGLVKNENNPYVGGNITKQHEKNEYNAWLNKLSSNGIVLGPNGSAPVTSPSQPVQDPVATAPAEQPTTGTGSTGTGTGTTTGTAGTGKITRDFWSNVHGSTISVIPVNTKPASTTELSSFEAPQSQGNNYGQRIRGYVTAPVSGQYTFWIAADDVAELYLSTSEDPAKKTRIALSSTWTNPREWTKTSGQQSAKITLEAGKRYYIEALMLQGGGGDNLAVGWQLPNGTMERPIAGNRLSEIGSTAPATAPTETTAPVASTTPVGKITRDFWSNVHGSTIGVIPVNTKPASTTELSSFEAPQSQGNNYGQRIRGYVTAPVSGQYTFWIAADDVAELYLSTSEDPAKKTRIALSSTWTNPREWTKTSGQQSAKITLEAGKRYYIEALMLQGGGGDNLAVGWQLPNGTMERPIAGNRLSPIESLTASSSSALTAETADTNISFEKVSAYPNPFNDVVTLDLGKEEIKLQEVVILDQAGTVVYKEENLKVENNKLVMNLAATGLRAGLYFLKYTDNAGKSATIKLIKE</sequence>
<dbReference type="InterPro" id="IPR037524">
    <property type="entry name" value="PA14/GLEYA"/>
</dbReference>
<dbReference type="SUPFAM" id="SSF51126">
    <property type="entry name" value="Pectin lyase-like"/>
    <property type="match status" value="1"/>
</dbReference>
<dbReference type="InterPro" id="IPR011658">
    <property type="entry name" value="PA14_dom"/>
</dbReference>
<proteinExistence type="predicted"/>
<dbReference type="PROSITE" id="PS51820">
    <property type="entry name" value="PA14"/>
    <property type="match status" value="2"/>
</dbReference>
<dbReference type="Proteomes" id="UP000187181">
    <property type="component" value="Unassembled WGS sequence"/>
</dbReference>
<keyword evidence="5" id="KW-1185">Reference proteome</keyword>
<dbReference type="SUPFAM" id="SSF56988">
    <property type="entry name" value="Anthrax protective antigen"/>
    <property type="match status" value="2"/>
</dbReference>
<dbReference type="InterPro" id="IPR026444">
    <property type="entry name" value="Secre_tail"/>
</dbReference>
<evidence type="ECO:0000256" key="2">
    <source>
        <dbReference type="SAM" id="MobiDB-lite"/>
    </source>
</evidence>
<gene>
    <name evidence="4" type="ORF">SAMN05444128_1472</name>
</gene>
<dbReference type="PANTHER" id="PTHR46769">
    <property type="entry name" value="POLYCYSTIC KIDNEY AND HEPATIC DISEASE 1 (AUTOSOMAL RECESSIVE)-LIKE 1"/>
    <property type="match status" value="1"/>
</dbReference>
<dbReference type="InterPro" id="IPR011050">
    <property type="entry name" value="Pectin_lyase_fold/virulence"/>
</dbReference>
<evidence type="ECO:0000313" key="4">
    <source>
        <dbReference type="EMBL" id="SIT84969.1"/>
    </source>
</evidence>
<keyword evidence="1" id="KW-0732">Signal</keyword>
<name>A0A1R3X4L1_9BACT</name>
<dbReference type="Pfam" id="PF18962">
    <property type="entry name" value="Por_Secre_tail"/>
    <property type="match status" value="1"/>
</dbReference>
<evidence type="ECO:0000313" key="5">
    <source>
        <dbReference type="Proteomes" id="UP000187181"/>
    </source>
</evidence>
<feature type="compositionally biased region" description="Polar residues" evidence="2">
    <location>
        <begin position="402"/>
        <end position="411"/>
    </location>
</feature>
<dbReference type="NCBIfam" id="TIGR04183">
    <property type="entry name" value="Por_Secre_tail"/>
    <property type="match status" value="1"/>
</dbReference>
<dbReference type="STRING" id="1317125.SAMN05444128_1472"/>
<protein>
    <submittedName>
        <fullName evidence="4">PA14 domain-containing protein</fullName>
    </submittedName>
</protein>